<dbReference type="AlphaFoldDB" id="A0A2U4A6Z2"/>
<dbReference type="Proteomes" id="UP000245320">
    <property type="component" value="Chromosome 18"/>
</dbReference>
<feature type="region of interest" description="Disordered" evidence="1">
    <location>
        <begin position="303"/>
        <end position="329"/>
    </location>
</feature>
<feature type="signal peptide" evidence="2">
    <location>
        <begin position="1"/>
        <end position="22"/>
    </location>
</feature>
<dbReference type="RefSeq" id="XP_033699398.1">
    <property type="nucleotide sequence ID" value="XM_033843507.1"/>
</dbReference>
<feature type="region of interest" description="Disordered" evidence="1">
    <location>
        <begin position="261"/>
        <end position="284"/>
    </location>
</feature>
<evidence type="ECO:0000313" key="5">
    <source>
        <dbReference type="RefSeq" id="XP_033699398.1"/>
    </source>
</evidence>
<proteinExistence type="predicted"/>
<gene>
    <name evidence="4 5" type="primary">LOC109547612</name>
</gene>
<keyword evidence="3" id="KW-1185">Reference proteome</keyword>
<dbReference type="RefSeq" id="XP_019776720.2">
    <property type="nucleotide sequence ID" value="XM_019921161.2"/>
</dbReference>
<sequence length="329" mass="35236">MTDGPVLLCSMLLATSAAYIRARPLRRQFLGLDKCTVSRTHHDGIVQDGFTALKAPSRCPPCGHPRWLWGVPVMWSIPQDASWGHGDLPSCPAHSPLHPPIPWSPHPRGAHRTFLPLPRPCCSLRSKKHTVWGAGPWKPARWEGTFSKTKSALRRSTQGVMGPGAPSPGDHAHSPRQEASPGALWVLRGQRISEVALPTGRLVPLGTVLVVSMGGWRPDLLRAPLCTEGPPGHKQLACTPAVPGGSPRVRARDTGGCRALYPENAEPSTTNSKKTNAPNENDLHSPFSEEGLQTHGKMLTIVSDQGKLRQATGGTTSLPVGGRKGGDAQ</sequence>
<evidence type="ECO:0000313" key="4">
    <source>
        <dbReference type="RefSeq" id="XP_019776720.2"/>
    </source>
</evidence>
<feature type="compositionally biased region" description="Polar residues" evidence="1">
    <location>
        <begin position="266"/>
        <end position="279"/>
    </location>
</feature>
<evidence type="ECO:0000256" key="2">
    <source>
        <dbReference type="SAM" id="SignalP"/>
    </source>
</evidence>
<protein>
    <submittedName>
        <fullName evidence="4 5">Uncharacterized protein LOC109547612</fullName>
    </submittedName>
</protein>
<reference evidence="4 5" key="1">
    <citation type="submission" date="2025-04" db="UniProtKB">
        <authorList>
            <consortium name="RefSeq"/>
        </authorList>
    </citation>
    <scope>IDENTIFICATION</scope>
    <source>
        <tissue evidence="4 5">Spleen</tissue>
    </source>
</reference>
<evidence type="ECO:0000256" key="1">
    <source>
        <dbReference type="SAM" id="MobiDB-lite"/>
    </source>
</evidence>
<evidence type="ECO:0000313" key="3">
    <source>
        <dbReference type="Proteomes" id="UP000245320"/>
    </source>
</evidence>
<keyword evidence="2" id="KW-0732">Signal</keyword>
<feature type="region of interest" description="Disordered" evidence="1">
    <location>
        <begin position="155"/>
        <end position="179"/>
    </location>
</feature>
<name>A0A2U4A6Z2_TURTR</name>
<organism evidence="3 4">
    <name type="scientific">Tursiops truncatus</name>
    <name type="common">Atlantic bottle-nosed dolphin</name>
    <name type="synonym">Delphinus truncatus</name>
    <dbReference type="NCBI Taxonomy" id="9739"/>
    <lineage>
        <taxon>Eukaryota</taxon>
        <taxon>Metazoa</taxon>
        <taxon>Chordata</taxon>
        <taxon>Craniata</taxon>
        <taxon>Vertebrata</taxon>
        <taxon>Euteleostomi</taxon>
        <taxon>Mammalia</taxon>
        <taxon>Eutheria</taxon>
        <taxon>Laurasiatheria</taxon>
        <taxon>Artiodactyla</taxon>
        <taxon>Whippomorpha</taxon>
        <taxon>Cetacea</taxon>
        <taxon>Odontoceti</taxon>
        <taxon>Delphinidae</taxon>
        <taxon>Tursiops</taxon>
    </lineage>
</organism>
<accession>A0A2U4A6Z2</accession>
<feature type="chain" id="PRO_5044581269" evidence="2">
    <location>
        <begin position="23"/>
        <end position="329"/>
    </location>
</feature>